<evidence type="ECO:0000313" key="2">
    <source>
        <dbReference type="Proteomes" id="UP000295765"/>
    </source>
</evidence>
<keyword evidence="2" id="KW-1185">Reference proteome</keyword>
<evidence type="ECO:0000313" key="1">
    <source>
        <dbReference type="EMBL" id="TCO80111.1"/>
    </source>
</evidence>
<reference evidence="1 2" key="1">
    <citation type="submission" date="2019-03" db="EMBL/GenBank/DDBJ databases">
        <title>Genomic Encyclopedia of Type Strains, Phase IV (KMG-IV): sequencing the most valuable type-strain genomes for metagenomic binning, comparative biology and taxonomic classification.</title>
        <authorList>
            <person name="Goeker M."/>
        </authorList>
    </citation>
    <scope>NUCLEOTIDE SEQUENCE [LARGE SCALE GENOMIC DNA]</scope>
    <source>
        <strain evidence="1 2">DSM 25287</strain>
    </source>
</reference>
<dbReference type="AlphaFoldDB" id="A0A4R2KZI9"/>
<sequence length="118" mass="12650">MDQGALFVGWGAIIAGREKAAAGVLDAALRYLQQLQDDGSVDSVDVVLLEPHGGDLEGFVLVRGGRDTLARLRVDEAFVRVIVGVQLVHQKVGVVGAYTGAGLQTLLRLWDEQEARLL</sequence>
<dbReference type="RefSeq" id="WP_132544069.1">
    <property type="nucleotide sequence ID" value="NZ_SLWY01000016.1"/>
</dbReference>
<organism evidence="1 2">
    <name type="scientific">Plasticicumulans lactativorans</name>
    <dbReference type="NCBI Taxonomy" id="1133106"/>
    <lineage>
        <taxon>Bacteria</taxon>
        <taxon>Pseudomonadati</taxon>
        <taxon>Pseudomonadota</taxon>
        <taxon>Gammaproteobacteria</taxon>
        <taxon>Candidatus Competibacteraceae</taxon>
        <taxon>Plasticicumulans</taxon>
    </lineage>
</organism>
<gene>
    <name evidence="1" type="ORF">EV699_11616</name>
</gene>
<name>A0A4R2KZI9_9GAMM</name>
<protein>
    <submittedName>
        <fullName evidence="1">Uncharacterized protein</fullName>
    </submittedName>
</protein>
<proteinExistence type="predicted"/>
<dbReference type="OrthoDB" id="2678460at2"/>
<accession>A0A4R2KZI9</accession>
<comment type="caution">
    <text evidence="1">The sequence shown here is derived from an EMBL/GenBank/DDBJ whole genome shotgun (WGS) entry which is preliminary data.</text>
</comment>
<dbReference type="EMBL" id="SLWY01000016">
    <property type="protein sequence ID" value="TCO80111.1"/>
    <property type="molecule type" value="Genomic_DNA"/>
</dbReference>
<dbReference type="Proteomes" id="UP000295765">
    <property type="component" value="Unassembled WGS sequence"/>
</dbReference>